<feature type="compositionally biased region" description="Basic and acidic residues" evidence="14">
    <location>
        <begin position="491"/>
        <end position="509"/>
    </location>
</feature>
<feature type="compositionally biased region" description="Basic and acidic residues" evidence="14">
    <location>
        <begin position="521"/>
        <end position="547"/>
    </location>
</feature>
<feature type="region of interest" description="Disordered" evidence="14">
    <location>
        <begin position="159"/>
        <end position="415"/>
    </location>
</feature>
<dbReference type="Gene3D" id="1.10.720.30">
    <property type="entry name" value="SAP domain"/>
    <property type="match status" value="1"/>
</dbReference>
<protein>
    <submittedName>
        <fullName evidence="18">Scaffold attachment factor B1-like isoform X1</fullName>
    </submittedName>
</protein>
<keyword evidence="11" id="KW-0804">Transcription</keyword>
<comment type="subcellular location">
    <subcellularLocation>
        <location evidence="1">Nucleus</location>
    </subcellularLocation>
</comment>
<keyword evidence="9" id="KW-0805">Transcription regulation</keyword>
<dbReference type="SMART" id="SM00360">
    <property type="entry name" value="RRM"/>
    <property type="match status" value="1"/>
</dbReference>
<dbReference type="InterPro" id="IPR012677">
    <property type="entry name" value="Nucleotide-bd_a/b_plait_sf"/>
</dbReference>
<dbReference type="SUPFAM" id="SSF68906">
    <property type="entry name" value="SAP domain"/>
    <property type="match status" value="1"/>
</dbReference>
<dbReference type="SMART" id="SM00513">
    <property type="entry name" value="SAP"/>
    <property type="match status" value="1"/>
</dbReference>
<evidence type="ECO:0000256" key="4">
    <source>
        <dbReference type="ARBA" id="ARBA00022499"/>
    </source>
</evidence>
<dbReference type="InterPro" id="IPR051738">
    <property type="entry name" value="SAF_Modulators"/>
</dbReference>
<feature type="compositionally biased region" description="Basic and acidic residues" evidence="14">
    <location>
        <begin position="587"/>
        <end position="639"/>
    </location>
</feature>
<evidence type="ECO:0000259" key="15">
    <source>
        <dbReference type="PROSITE" id="PS50102"/>
    </source>
</evidence>
<evidence type="ECO:0000313" key="18">
    <source>
        <dbReference type="RefSeq" id="XP_015269398.1"/>
    </source>
</evidence>
<proteinExistence type="predicted"/>
<feature type="compositionally biased region" description="Basic and acidic residues" evidence="14">
    <location>
        <begin position="166"/>
        <end position="177"/>
    </location>
</feature>
<feature type="region of interest" description="Disordered" evidence="14">
    <location>
        <begin position="1"/>
        <end position="35"/>
    </location>
</feature>
<evidence type="ECO:0000256" key="6">
    <source>
        <dbReference type="ARBA" id="ARBA00022843"/>
    </source>
</evidence>
<feature type="compositionally biased region" description="Polar residues" evidence="14">
    <location>
        <begin position="551"/>
        <end position="562"/>
    </location>
</feature>
<keyword evidence="10" id="KW-0238">DNA-binding</keyword>
<dbReference type="InterPro" id="IPR034781">
    <property type="entry name" value="SAFB1_2_RBD"/>
</dbReference>
<dbReference type="PANTHER" id="PTHR15683">
    <property type="entry name" value="SCAFFOLD ATTACHMENT FACTOR B-RELATED"/>
    <property type="match status" value="1"/>
</dbReference>
<keyword evidence="8" id="KW-0007">Acetylation</keyword>
<keyword evidence="12" id="KW-0539">Nucleus</keyword>
<feature type="region of interest" description="Disordered" evidence="14">
    <location>
        <begin position="491"/>
        <end position="639"/>
    </location>
</feature>
<evidence type="ECO:0000256" key="1">
    <source>
        <dbReference type="ARBA" id="ARBA00004123"/>
    </source>
</evidence>
<keyword evidence="4" id="KW-1017">Isopeptide bond</keyword>
<dbReference type="InterPro" id="IPR036361">
    <property type="entry name" value="SAP_dom_sf"/>
</dbReference>
<feature type="compositionally biased region" description="Basic and acidic residues" evidence="14">
    <location>
        <begin position="392"/>
        <end position="406"/>
    </location>
</feature>
<feature type="compositionally biased region" description="Basic and acidic residues" evidence="14">
    <location>
        <begin position="896"/>
        <end position="909"/>
    </location>
</feature>
<feature type="compositionally biased region" description="Basic and acidic residues" evidence="14">
    <location>
        <begin position="205"/>
        <end position="220"/>
    </location>
</feature>
<evidence type="ECO:0000256" key="12">
    <source>
        <dbReference type="ARBA" id="ARBA00023242"/>
    </source>
</evidence>
<evidence type="ECO:0000256" key="13">
    <source>
        <dbReference type="PROSITE-ProRule" id="PRU00176"/>
    </source>
</evidence>
<dbReference type="InterPro" id="IPR003034">
    <property type="entry name" value="SAP_dom"/>
</dbReference>
<keyword evidence="3" id="KW-0678">Repressor</keyword>
<dbReference type="PANTHER" id="PTHR15683:SF6">
    <property type="entry name" value="SCAFFOLD ATTACHMENT FACTOR B1"/>
    <property type="match status" value="1"/>
</dbReference>
<keyword evidence="17" id="KW-1185">Reference proteome</keyword>
<dbReference type="InterPro" id="IPR035979">
    <property type="entry name" value="RBD_domain_sf"/>
</dbReference>
<dbReference type="Proteomes" id="UP000694871">
    <property type="component" value="Unplaced"/>
</dbReference>
<evidence type="ECO:0000256" key="5">
    <source>
        <dbReference type="ARBA" id="ARBA00022553"/>
    </source>
</evidence>
<evidence type="ECO:0000256" key="8">
    <source>
        <dbReference type="ARBA" id="ARBA00022990"/>
    </source>
</evidence>
<dbReference type="PROSITE" id="PS50102">
    <property type="entry name" value="RRM"/>
    <property type="match status" value="1"/>
</dbReference>
<evidence type="ECO:0000256" key="11">
    <source>
        <dbReference type="ARBA" id="ARBA00023163"/>
    </source>
</evidence>
<keyword evidence="2" id="KW-0488">Methylation</keyword>
<dbReference type="InterPro" id="IPR000504">
    <property type="entry name" value="RRM_dom"/>
</dbReference>
<feature type="region of interest" description="Disordered" evidence="14">
    <location>
        <begin position="675"/>
        <end position="909"/>
    </location>
</feature>
<evidence type="ECO:0000256" key="2">
    <source>
        <dbReference type="ARBA" id="ARBA00022481"/>
    </source>
</evidence>
<feature type="domain" description="RRM" evidence="15">
    <location>
        <begin position="414"/>
        <end position="492"/>
    </location>
</feature>
<evidence type="ECO:0000256" key="10">
    <source>
        <dbReference type="ARBA" id="ARBA00023125"/>
    </source>
</evidence>
<gene>
    <name evidence="18" type="primary">LOC107112725</name>
</gene>
<dbReference type="Pfam" id="PF00076">
    <property type="entry name" value="RRM_1"/>
    <property type="match status" value="1"/>
</dbReference>
<dbReference type="GeneID" id="107112725"/>
<feature type="compositionally biased region" description="Basic and acidic residues" evidence="14">
    <location>
        <begin position="809"/>
        <end position="826"/>
    </location>
</feature>
<feature type="compositionally biased region" description="Basic and acidic residues" evidence="14">
    <location>
        <begin position="563"/>
        <end position="575"/>
    </location>
</feature>
<organism evidence="17 18">
    <name type="scientific">Gekko japonicus</name>
    <name type="common">Schlegel's Japanese gecko</name>
    <dbReference type="NCBI Taxonomy" id="146911"/>
    <lineage>
        <taxon>Eukaryota</taxon>
        <taxon>Metazoa</taxon>
        <taxon>Chordata</taxon>
        <taxon>Craniata</taxon>
        <taxon>Vertebrata</taxon>
        <taxon>Euteleostomi</taxon>
        <taxon>Lepidosauria</taxon>
        <taxon>Squamata</taxon>
        <taxon>Bifurcata</taxon>
        <taxon>Gekkota</taxon>
        <taxon>Gekkonidae</taxon>
        <taxon>Gekkoninae</taxon>
        <taxon>Gekko</taxon>
    </lineage>
</organism>
<keyword evidence="6" id="KW-0832">Ubl conjugation</keyword>
<evidence type="ECO:0000256" key="9">
    <source>
        <dbReference type="ARBA" id="ARBA00023015"/>
    </source>
</evidence>
<evidence type="ECO:0000256" key="7">
    <source>
        <dbReference type="ARBA" id="ARBA00022884"/>
    </source>
</evidence>
<accession>A0ABM1K6R1</accession>
<evidence type="ECO:0000313" key="17">
    <source>
        <dbReference type="Proteomes" id="UP000694871"/>
    </source>
</evidence>
<dbReference type="PROSITE" id="PS50800">
    <property type="entry name" value="SAP"/>
    <property type="match status" value="1"/>
</dbReference>
<reference evidence="18" key="1">
    <citation type="submission" date="2025-08" db="UniProtKB">
        <authorList>
            <consortium name="RefSeq"/>
        </authorList>
    </citation>
    <scope>IDENTIFICATION</scope>
</reference>
<feature type="compositionally biased region" description="Basic and acidic residues" evidence="14">
    <location>
        <begin position="287"/>
        <end position="296"/>
    </location>
</feature>
<dbReference type="Gene3D" id="3.30.70.330">
    <property type="match status" value="1"/>
</dbReference>
<keyword evidence="5" id="KW-0597">Phosphoprotein</keyword>
<feature type="region of interest" description="Disordered" evidence="14">
    <location>
        <begin position="68"/>
        <end position="130"/>
    </location>
</feature>
<feature type="domain" description="SAP" evidence="16">
    <location>
        <begin position="34"/>
        <end position="68"/>
    </location>
</feature>
<name>A0ABM1K6R1_GEKJA</name>
<feature type="compositionally biased region" description="Basic and acidic residues" evidence="14">
    <location>
        <begin position="227"/>
        <end position="236"/>
    </location>
</feature>
<evidence type="ECO:0000259" key="16">
    <source>
        <dbReference type="PROSITE" id="PS50800"/>
    </source>
</evidence>
<evidence type="ECO:0000256" key="3">
    <source>
        <dbReference type="ARBA" id="ARBA00022491"/>
    </source>
</evidence>
<evidence type="ECO:0000256" key="14">
    <source>
        <dbReference type="SAM" id="MobiDB-lite"/>
    </source>
</evidence>
<dbReference type="Pfam" id="PF02037">
    <property type="entry name" value="SAP"/>
    <property type="match status" value="1"/>
</dbReference>
<dbReference type="CDD" id="cd12679">
    <property type="entry name" value="RRM_SAFB1_SAFB2"/>
    <property type="match status" value="1"/>
</dbReference>
<sequence>MAAPESECPGSGAEDASPQVLPPPSSAAPVGRRLSDLRVIDLRAELKRRNLDTGGNKSVLLERLRRAIEEEGGNPDEIPASTEITNKRTPKRTVKGRKPEEEDGEDNGLEENSRDGQEDTEASSDNLQDIYMMDISVLDEAETDNSSAIDCKDDYITENVLDSDEKDNTDAELKELPDQLMDNEENGEELDKVLDAASPNVAAVKDSEEHHTEPENEKMLDILGDTCKSEPFKEDTSEAEQAQEAKSPLAGKKAAEEEEDALATAAPLSEEDLLDTKSPSAPAAGGKQEEEAEAKHLVVAAGEPSEQTGEEAQPDSDSVAVESRSGGGGGGGGDDDEGSKTAAQSLEASSEASAASQEAAKTEEKAQCEEDSSSATREASAPEGGDQNTSLEENKDTKLAPKEEKGPSAAASGRNFWVSGLASTTRATDLKNLFSKYGKVVGAKVVTNARSPGARCYGFVTMSTAEETTKCIAHCHKTELHGKIISVERAKNEPVAKKPLEKKENEVKSDASASDRSPGTKKSEKGDQKEDAKKTEEKDEKGKEEVKAGSADQSKTPKSGNKATERTVIMDKSKGEPVISVKTTTTSKDRSVKSQDRKSESREKSKERQGTAPSDKNKEQKRPRDVEHRSTRERRDKQQRLQAIWEQEERERLEIARERLEIERTRLERERLERERLERERMHIEHERRREQERIQREREELRRQHEQLRYEQDRRVALKRPYDVDGRRDDPYWPESKRMALDDRHRSDFNRQDRFHDFDHRDRGRYQDLDRREGSRGIMGDRDGQHYADERHGRPDRHSRDSWGSYSSDRHLSEGRSIPSRDGRSWGHHSRKFDDSQDRSWQSNTHGWRGGGRGRRGYRIRGGMSGRGRFVPSSTEGQASHGGEAEDEGFSGQDRGSRPSDPRFSRRY</sequence>
<dbReference type="SUPFAM" id="SSF54928">
    <property type="entry name" value="RNA-binding domain, RBD"/>
    <property type="match status" value="1"/>
</dbReference>
<dbReference type="RefSeq" id="XP_015269398.1">
    <property type="nucleotide sequence ID" value="XM_015413912.1"/>
</dbReference>
<keyword evidence="7 13" id="KW-0694">RNA-binding</keyword>
<feature type="compositionally biased region" description="Low complexity" evidence="14">
    <location>
        <begin position="341"/>
        <end position="359"/>
    </location>
</feature>
<feature type="compositionally biased region" description="Basic and acidic residues" evidence="14">
    <location>
        <begin position="675"/>
        <end position="802"/>
    </location>
</feature>